<dbReference type="AlphaFoldDB" id="A0A6J1MSM5"/>
<sequence>MHMSLLSVVLLIMISKVYSNKINFDMQDPNHFGRYNLNFTRFELCSGLKSKNLTKIDIALIPDKNTSYGHYNFTFLGPTLLEEVKIVVYSMKNGKINSVLWTYKLKDPCKHYALAAGINAYLKASRNCVVSKGTYVWDKRVEELYEPFFGTSFFYGEYLLKAQVLSKKGNVLCMYVGLWFTKKSGSKT</sequence>
<keyword evidence="2" id="KW-1185">Reference proteome</keyword>
<reference evidence="3" key="1">
    <citation type="submission" date="2025-08" db="UniProtKB">
        <authorList>
            <consortium name="RefSeq"/>
        </authorList>
    </citation>
    <scope>IDENTIFICATION</scope>
</reference>
<accession>A0A6J1MSM5</accession>
<gene>
    <name evidence="3" type="primary">LOC112044330</name>
</gene>
<organism evidence="2 3">
    <name type="scientific">Bicyclus anynana</name>
    <name type="common">Squinting bush brown butterfly</name>
    <dbReference type="NCBI Taxonomy" id="110368"/>
    <lineage>
        <taxon>Eukaryota</taxon>
        <taxon>Metazoa</taxon>
        <taxon>Ecdysozoa</taxon>
        <taxon>Arthropoda</taxon>
        <taxon>Hexapoda</taxon>
        <taxon>Insecta</taxon>
        <taxon>Pterygota</taxon>
        <taxon>Neoptera</taxon>
        <taxon>Endopterygota</taxon>
        <taxon>Lepidoptera</taxon>
        <taxon>Glossata</taxon>
        <taxon>Ditrysia</taxon>
        <taxon>Papilionoidea</taxon>
        <taxon>Nymphalidae</taxon>
        <taxon>Satyrinae</taxon>
        <taxon>Satyrini</taxon>
        <taxon>Mycalesina</taxon>
        <taxon>Bicyclus</taxon>
    </lineage>
</organism>
<dbReference type="GeneID" id="112044330"/>
<dbReference type="RefSeq" id="XP_023935923.1">
    <property type="nucleotide sequence ID" value="XM_024080155.2"/>
</dbReference>
<feature type="chain" id="PRO_5026915998" evidence="1">
    <location>
        <begin position="20"/>
        <end position="188"/>
    </location>
</feature>
<evidence type="ECO:0000313" key="3">
    <source>
        <dbReference type="RefSeq" id="XP_023935923.1"/>
    </source>
</evidence>
<dbReference type="OrthoDB" id="7384942at2759"/>
<dbReference type="KEGG" id="bany:112044330"/>
<name>A0A6J1MSM5_BICAN</name>
<proteinExistence type="predicted"/>
<keyword evidence="1" id="KW-0732">Signal</keyword>
<evidence type="ECO:0000313" key="2">
    <source>
        <dbReference type="Proteomes" id="UP001652582"/>
    </source>
</evidence>
<dbReference type="Proteomes" id="UP001652582">
    <property type="component" value="Chromosome 9"/>
</dbReference>
<protein>
    <submittedName>
        <fullName evidence="3">Uncharacterized protein LOC112044330</fullName>
    </submittedName>
</protein>
<evidence type="ECO:0000256" key="1">
    <source>
        <dbReference type="SAM" id="SignalP"/>
    </source>
</evidence>
<feature type="signal peptide" evidence="1">
    <location>
        <begin position="1"/>
        <end position="19"/>
    </location>
</feature>